<dbReference type="GO" id="GO:0005975">
    <property type="term" value="P:carbohydrate metabolic process"/>
    <property type="evidence" value="ECO:0007669"/>
    <property type="project" value="InterPro"/>
</dbReference>
<dbReference type="InterPro" id="IPR000577">
    <property type="entry name" value="Carb_kinase_FGGY"/>
</dbReference>
<dbReference type="Proteomes" id="UP000287224">
    <property type="component" value="Unassembled WGS sequence"/>
</dbReference>
<evidence type="ECO:0000313" key="6">
    <source>
        <dbReference type="EMBL" id="GCE05778.1"/>
    </source>
</evidence>
<proteinExistence type="inferred from homology"/>
<dbReference type="PIRSF" id="PIRSF000538">
    <property type="entry name" value="GlpK"/>
    <property type="match status" value="1"/>
</dbReference>
<name>A0A401ZGG1_9CHLR</name>
<dbReference type="PANTHER" id="PTHR43095">
    <property type="entry name" value="SUGAR KINASE"/>
    <property type="match status" value="1"/>
</dbReference>
<accession>A0A401ZGG1</accession>
<organism evidence="6 7">
    <name type="scientific">Dictyobacter aurantiacus</name>
    <dbReference type="NCBI Taxonomy" id="1936993"/>
    <lineage>
        <taxon>Bacteria</taxon>
        <taxon>Bacillati</taxon>
        <taxon>Chloroflexota</taxon>
        <taxon>Ktedonobacteria</taxon>
        <taxon>Ktedonobacterales</taxon>
        <taxon>Dictyobacteraceae</taxon>
        <taxon>Dictyobacter</taxon>
    </lineage>
</organism>
<protein>
    <submittedName>
        <fullName evidence="6">Gluconate kinase</fullName>
    </submittedName>
</protein>
<evidence type="ECO:0000256" key="2">
    <source>
        <dbReference type="ARBA" id="ARBA00022679"/>
    </source>
</evidence>
<reference evidence="7" key="1">
    <citation type="submission" date="2018-12" db="EMBL/GenBank/DDBJ databases">
        <title>Tengunoibacter tsumagoiensis gen. nov., sp. nov., Dictyobacter kobayashii sp. nov., D. alpinus sp. nov., and D. joshuensis sp. nov. and description of Dictyobacteraceae fam. nov. within the order Ktedonobacterales isolated from Tengu-no-mugimeshi.</title>
        <authorList>
            <person name="Wang C.M."/>
            <person name="Zheng Y."/>
            <person name="Sakai Y."/>
            <person name="Toyoda A."/>
            <person name="Minakuchi Y."/>
            <person name="Abe K."/>
            <person name="Yokota A."/>
            <person name="Yabe S."/>
        </authorList>
    </citation>
    <scope>NUCLEOTIDE SEQUENCE [LARGE SCALE GENOMIC DNA]</scope>
    <source>
        <strain evidence="7">S-27</strain>
    </source>
</reference>
<dbReference type="CDD" id="cd07770">
    <property type="entry name" value="ASKHA_NBD_FGGY_GntK"/>
    <property type="match status" value="1"/>
</dbReference>
<evidence type="ECO:0000256" key="3">
    <source>
        <dbReference type="ARBA" id="ARBA00022777"/>
    </source>
</evidence>
<evidence type="ECO:0000259" key="4">
    <source>
        <dbReference type="Pfam" id="PF00370"/>
    </source>
</evidence>
<feature type="domain" description="Carbohydrate kinase FGGY N-terminal" evidence="4">
    <location>
        <begin position="9"/>
        <end position="254"/>
    </location>
</feature>
<evidence type="ECO:0000313" key="7">
    <source>
        <dbReference type="Proteomes" id="UP000287224"/>
    </source>
</evidence>
<keyword evidence="7" id="KW-1185">Reference proteome</keyword>
<sequence length="497" mass="54650">MDDTQSLSILALDVGTSSTRALLFDGQGNAIPDMVSQLTYQLTTSQEGEVSVDADHLVDVVAQTIDEVLKKAGQEASSIRAVAIDTFWHSLLGVDENNHPLTPVITWEDTRAFDTARDLRKEFDEKEVHDRVGVRFHASYWPAKLRWLSQNQSKVFKQVKQWISFGEYLHRKLLGKSVCSLSMASATGMLTTKTRQWDDELIKALGVRREQFPDIGDAGDALKGLQGDYAKRWPALRDVPWYPAIGDGASACIGTSCITTQNWSLTMGTSSAIRVVVDPAQISVAPLGLWLYFIDSKRAVMGGAMSEGGNLLAWLSESFKLPKLEEAEPKVEALKPDNHGLTILPFISGERSIGWHAEARMTISGISTRTTPEDILRAGMESLAYRLSVIHSALLQALNMKASDHRLMASGGALFHSPLLRQIISDTTGTAIYPSREQEASARGAALLALEALGIIPDLAKLQPSVTDPTKPDHHNGDIYRRALARQDDLYHRLLPD</sequence>
<dbReference type="SUPFAM" id="SSF53067">
    <property type="entry name" value="Actin-like ATPase domain"/>
    <property type="match status" value="2"/>
</dbReference>
<dbReference type="InterPro" id="IPR018484">
    <property type="entry name" value="FGGY_N"/>
</dbReference>
<dbReference type="AlphaFoldDB" id="A0A401ZGG1"/>
<dbReference type="Gene3D" id="3.30.420.40">
    <property type="match status" value="2"/>
</dbReference>
<dbReference type="Pfam" id="PF00370">
    <property type="entry name" value="FGGY_N"/>
    <property type="match status" value="1"/>
</dbReference>
<dbReference type="Pfam" id="PF02782">
    <property type="entry name" value="FGGY_C"/>
    <property type="match status" value="1"/>
</dbReference>
<dbReference type="InterPro" id="IPR043129">
    <property type="entry name" value="ATPase_NBD"/>
</dbReference>
<keyword evidence="3 6" id="KW-0418">Kinase</keyword>
<evidence type="ECO:0000256" key="1">
    <source>
        <dbReference type="ARBA" id="ARBA00009156"/>
    </source>
</evidence>
<dbReference type="PANTHER" id="PTHR43095:SF2">
    <property type="entry name" value="GLUCONOKINASE"/>
    <property type="match status" value="1"/>
</dbReference>
<dbReference type="InterPro" id="IPR050406">
    <property type="entry name" value="FGGY_Carb_Kinase"/>
</dbReference>
<keyword evidence="2" id="KW-0808">Transferase</keyword>
<dbReference type="GO" id="GO:0016301">
    <property type="term" value="F:kinase activity"/>
    <property type="evidence" value="ECO:0007669"/>
    <property type="project" value="UniProtKB-KW"/>
</dbReference>
<gene>
    <name evidence="6" type="ORF">KDAU_31070</name>
</gene>
<dbReference type="OrthoDB" id="9782710at2"/>
<feature type="domain" description="Carbohydrate kinase FGGY C-terminal" evidence="5">
    <location>
        <begin position="265"/>
        <end position="450"/>
    </location>
</feature>
<dbReference type="EMBL" id="BIFQ01000001">
    <property type="protein sequence ID" value="GCE05778.1"/>
    <property type="molecule type" value="Genomic_DNA"/>
</dbReference>
<dbReference type="RefSeq" id="WP_126596803.1">
    <property type="nucleotide sequence ID" value="NZ_BIFQ01000001.1"/>
</dbReference>
<comment type="similarity">
    <text evidence="1">Belongs to the FGGY kinase family.</text>
</comment>
<comment type="caution">
    <text evidence="6">The sequence shown here is derived from an EMBL/GenBank/DDBJ whole genome shotgun (WGS) entry which is preliminary data.</text>
</comment>
<dbReference type="InterPro" id="IPR018485">
    <property type="entry name" value="FGGY_C"/>
</dbReference>
<evidence type="ECO:0000259" key="5">
    <source>
        <dbReference type="Pfam" id="PF02782"/>
    </source>
</evidence>